<dbReference type="Gene3D" id="3.40.50.620">
    <property type="entry name" value="HUPs"/>
    <property type="match status" value="1"/>
</dbReference>
<dbReference type="OrthoDB" id="5295945at2"/>
<dbReference type="EMBL" id="AFHG01000053">
    <property type="protein sequence ID" value="EGK70768.1"/>
    <property type="molecule type" value="Genomic_DNA"/>
</dbReference>
<keyword evidence="5 11" id="KW-0808">Transferase</keyword>
<proteinExistence type="inferred from homology"/>
<organism evidence="13 14">
    <name type="scientific">Methyloversatilis universalis (strain ATCC BAA-1314 / DSM 25237 / JCM 13912 / CCUG 52030 / FAM5)</name>
    <dbReference type="NCBI Taxonomy" id="1000565"/>
    <lineage>
        <taxon>Bacteria</taxon>
        <taxon>Pseudomonadati</taxon>
        <taxon>Pseudomonadota</taxon>
        <taxon>Betaproteobacteria</taxon>
        <taxon>Nitrosomonadales</taxon>
        <taxon>Sterolibacteriaceae</taxon>
        <taxon>Methyloversatilis</taxon>
    </lineage>
</organism>
<dbReference type="STRING" id="1000565.METUNv1_02990"/>
<comment type="similarity">
    <text evidence="3 11">Belongs to the NadD family.</text>
</comment>
<keyword evidence="6 11" id="KW-0548">Nucleotidyltransferase</keyword>
<gene>
    <name evidence="11" type="primary">nadD</name>
    <name evidence="13" type="ORF">METUNv1_02990</name>
</gene>
<dbReference type="UniPathway" id="UPA00253">
    <property type="reaction ID" value="UER00332"/>
</dbReference>
<dbReference type="HAMAP" id="MF_00244">
    <property type="entry name" value="NaMN_adenylyltr"/>
    <property type="match status" value="1"/>
</dbReference>
<evidence type="ECO:0000256" key="8">
    <source>
        <dbReference type="ARBA" id="ARBA00022840"/>
    </source>
</evidence>
<evidence type="ECO:0000256" key="7">
    <source>
        <dbReference type="ARBA" id="ARBA00022741"/>
    </source>
</evidence>
<evidence type="ECO:0000256" key="5">
    <source>
        <dbReference type="ARBA" id="ARBA00022679"/>
    </source>
</evidence>
<dbReference type="NCBIfam" id="TIGR00482">
    <property type="entry name" value="nicotinate (nicotinamide) nucleotide adenylyltransferase"/>
    <property type="match status" value="1"/>
</dbReference>
<dbReference type="NCBIfam" id="TIGR00125">
    <property type="entry name" value="cyt_tran_rel"/>
    <property type="match status" value="1"/>
</dbReference>
<reference evidence="13 14" key="1">
    <citation type="journal article" date="2011" name="J. Bacteriol.">
        <title>Genome sequence of Methyloversatilis universalis FAM5T, a methylotrophic representative of the order Rhodocyclales.</title>
        <authorList>
            <person name="Kittichotirat W."/>
            <person name="Good N.M."/>
            <person name="Hall R."/>
            <person name="Bringel F."/>
            <person name="Lajus A."/>
            <person name="Medigue C."/>
            <person name="Smalley N.E."/>
            <person name="Beck D."/>
            <person name="Bumgarner R."/>
            <person name="Vuilleumier S."/>
            <person name="Kalyuzhnaya M.G."/>
        </authorList>
    </citation>
    <scope>NUCLEOTIDE SEQUENCE [LARGE SCALE GENOMIC DNA]</scope>
    <source>
        <strain evidence="14">ATCC BAA-1314 / JCM 13912 / FAM5</strain>
    </source>
</reference>
<dbReference type="Pfam" id="PF01467">
    <property type="entry name" value="CTP_transf_like"/>
    <property type="match status" value="1"/>
</dbReference>
<dbReference type="GO" id="GO:0004515">
    <property type="term" value="F:nicotinate-nucleotide adenylyltransferase activity"/>
    <property type="evidence" value="ECO:0007669"/>
    <property type="project" value="UniProtKB-UniRule"/>
</dbReference>
<accession>F5RFB2</accession>
<name>F5RFB2_METUF</name>
<keyword evidence="14" id="KW-1185">Reference proteome</keyword>
<keyword evidence="4 11" id="KW-0662">Pyridine nucleotide biosynthesis</keyword>
<evidence type="ECO:0000256" key="9">
    <source>
        <dbReference type="ARBA" id="ARBA00023027"/>
    </source>
</evidence>
<dbReference type="InterPro" id="IPR014729">
    <property type="entry name" value="Rossmann-like_a/b/a_fold"/>
</dbReference>
<dbReference type="NCBIfam" id="NF000839">
    <property type="entry name" value="PRK00071.1-1"/>
    <property type="match status" value="1"/>
</dbReference>
<dbReference type="NCBIfam" id="NF000840">
    <property type="entry name" value="PRK00071.1-3"/>
    <property type="match status" value="1"/>
</dbReference>
<dbReference type="RefSeq" id="WP_008063094.1">
    <property type="nucleotide sequence ID" value="NZ_AFHG01000053.1"/>
</dbReference>
<sequence length="215" mass="23354">MSDRAPLGVFGGTFDPVHVAHLRLAEEAREALGLARVRWLPAGLPWHRDALRTAPEHRLAMVQAAVAGNPAFEVDAREALAHAPGYTVDTLAALRAELGDELPLVLILGADAFARLHTWHRWRALFGLTHIGLATRAGQAVDASALQPALAAELQARSRDAAHLRTAPAGAIVRFDMTPLAVSATDIRARLARGESGRYLLPDAVLEYIRRHRLY</sequence>
<evidence type="ECO:0000259" key="12">
    <source>
        <dbReference type="Pfam" id="PF01467"/>
    </source>
</evidence>
<evidence type="ECO:0000256" key="3">
    <source>
        <dbReference type="ARBA" id="ARBA00009014"/>
    </source>
</evidence>
<dbReference type="PANTHER" id="PTHR39321:SF3">
    <property type="entry name" value="PHOSPHOPANTETHEINE ADENYLYLTRANSFERASE"/>
    <property type="match status" value="1"/>
</dbReference>
<dbReference type="eggNOG" id="COG1057">
    <property type="taxonomic scope" value="Bacteria"/>
</dbReference>
<dbReference type="InterPro" id="IPR004821">
    <property type="entry name" value="Cyt_trans-like"/>
</dbReference>
<evidence type="ECO:0000313" key="14">
    <source>
        <dbReference type="Proteomes" id="UP000005019"/>
    </source>
</evidence>
<dbReference type="GO" id="GO:0009435">
    <property type="term" value="P:NAD+ biosynthetic process"/>
    <property type="evidence" value="ECO:0007669"/>
    <property type="project" value="UniProtKB-UniRule"/>
</dbReference>
<comment type="function">
    <text evidence="1 11">Catalyzes the reversible adenylation of nicotinate mononucleotide (NaMN) to nicotinic acid adenine dinucleotide (NaAD).</text>
</comment>
<feature type="domain" description="Cytidyltransferase-like" evidence="12">
    <location>
        <begin position="9"/>
        <end position="190"/>
    </location>
</feature>
<evidence type="ECO:0000313" key="13">
    <source>
        <dbReference type="EMBL" id="EGK70768.1"/>
    </source>
</evidence>
<comment type="catalytic activity">
    <reaction evidence="10 11">
        <text>nicotinate beta-D-ribonucleotide + ATP + H(+) = deamido-NAD(+) + diphosphate</text>
        <dbReference type="Rhea" id="RHEA:22860"/>
        <dbReference type="ChEBI" id="CHEBI:15378"/>
        <dbReference type="ChEBI" id="CHEBI:30616"/>
        <dbReference type="ChEBI" id="CHEBI:33019"/>
        <dbReference type="ChEBI" id="CHEBI:57502"/>
        <dbReference type="ChEBI" id="CHEBI:58437"/>
        <dbReference type="EC" id="2.7.7.18"/>
    </reaction>
</comment>
<keyword evidence="8 11" id="KW-0067">ATP-binding</keyword>
<evidence type="ECO:0000256" key="6">
    <source>
        <dbReference type="ARBA" id="ARBA00022695"/>
    </source>
</evidence>
<dbReference type="CDD" id="cd02165">
    <property type="entry name" value="NMNAT"/>
    <property type="match status" value="1"/>
</dbReference>
<dbReference type="EC" id="2.7.7.18" evidence="11"/>
<evidence type="ECO:0000256" key="1">
    <source>
        <dbReference type="ARBA" id="ARBA00002324"/>
    </source>
</evidence>
<evidence type="ECO:0000256" key="10">
    <source>
        <dbReference type="ARBA" id="ARBA00048721"/>
    </source>
</evidence>
<dbReference type="InterPro" id="IPR005248">
    <property type="entry name" value="NadD/NMNAT"/>
</dbReference>
<keyword evidence="7 11" id="KW-0547">Nucleotide-binding</keyword>
<evidence type="ECO:0000256" key="2">
    <source>
        <dbReference type="ARBA" id="ARBA00005019"/>
    </source>
</evidence>
<dbReference type="SUPFAM" id="SSF52374">
    <property type="entry name" value="Nucleotidylyl transferase"/>
    <property type="match status" value="1"/>
</dbReference>
<evidence type="ECO:0000256" key="4">
    <source>
        <dbReference type="ARBA" id="ARBA00022642"/>
    </source>
</evidence>
<dbReference type="AlphaFoldDB" id="F5RFB2"/>
<comment type="caution">
    <text evidence="13">The sequence shown here is derived from an EMBL/GenBank/DDBJ whole genome shotgun (WGS) entry which is preliminary data.</text>
</comment>
<evidence type="ECO:0000256" key="11">
    <source>
        <dbReference type="HAMAP-Rule" id="MF_00244"/>
    </source>
</evidence>
<protein>
    <recommendedName>
        <fullName evidence="11">Probable nicotinate-nucleotide adenylyltransferase</fullName>
        <ecNumber evidence="11">2.7.7.18</ecNumber>
    </recommendedName>
    <alternativeName>
        <fullName evidence="11">Deamido-NAD(+) diphosphorylase</fullName>
    </alternativeName>
    <alternativeName>
        <fullName evidence="11">Deamido-NAD(+) pyrophosphorylase</fullName>
    </alternativeName>
    <alternativeName>
        <fullName evidence="11">Nicotinate mononucleotide adenylyltransferase</fullName>
        <shortName evidence="11">NaMN adenylyltransferase</shortName>
    </alternativeName>
</protein>
<dbReference type="GO" id="GO:0005524">
    <property type="term" value="F:ATP binding"/>
    <property type="evidence" value="ECO:0007669"/>
    <property type="project" value="UniProtKB-KW"/>
</dbReference>
<comment type="pathway">
    <text evidence="2 11">Cofactor biosynthesis; NAD(+) biosynthesis; deamido-NAD(+) from nicotinate D-ribonucleotide: step 1/1.</text>
</comment>
<keyword evidence="9 11" id="KW-0520">NAD</keyword>
<dbReference type="Proteomes" id="UP000005019">
    <property type="component" value="Unassembled WGS sequence"/>
</dbReference>
<dbReference type="PANTHER" id="PTHR39321">
    <property type="entry name" value="NICOTINATE-NUCLEOTIDE ADENYLYLTRANSFERASE-RELATED"/>
    <property type="match status" value="1"/>
</dbReference>